<dbReference type="GO" id="GO:0005524">
    <property type="term" value="F:ATP binding"/>
    <property type="evidence" value="ECO:0007669"/>
    <property type="project" value="UniProtKB-KW"/>
</dbReference>
<feature type="compositionally biased region" description="Polar residues" evidence="8">
    <location>
        <begin position="658"/>
        <end position="672"/>
    </location>
</feature>
<dbReference type="Gene3D" id="3.40.50.300">
    <property type="entry name" value="P-loop containing nucleotide triphosphate hydrolases"/>
    <property type="match status" value="2"/>
</dbReference>
<dbReference type="InterPro" id="IPR001650">
    <property type="entry name" value="Helicase_C-like"/>
</dbReference>
<dbReference type="PROSITE" id="PS51194">
    <property type="entry name" value="HELICASE_CTER"/>
    <property type="match status" value="1"/>
</dbReference>
<dbReference type="GO" id="GO:0005694">
    <property type="term" value="C:chromosome"/>
    <property type="evidence" value="ECO:0007669"/>
    <property type="project" value="TreeGrafter"/>
</dbReference>
<protein>
    <recommendedName>
        <fullName evidence="7">DNA 3'-5' helicase</fullName>
        <ecNumber evidence="7">5.6.2.4</ecNumber>
    </recommendedName>
</protein>
<keyword evidence="11" id="KW-0347">Helicase</keyword>
<dbReference type="InterPro" id="IPR011545">
    <property type="entry name" value="DEAD/DEAH_box_helicase_dom"/>
</dbReference>
<feature type="region of interest" description="Disordered" evidence="8">
    <location>
        <begin position="634"/>
        <end position="697"/>
    </location>
</feature>
<feature type="region of interest" description="Disordered" evidence="8">
    <location>
        <begin position="716"/>
        <end position="736"/>
    </location>
</feature>
<dbReference type="PANTHER" id="PTHR13710">
    <property type="entry name" value="DNA HELICASE RECQ FAMILY MEMBER"/>
    <property type="match status" value="1"/>
</dbReference>
<dbReference type="SMART" id="SM00490">
    <property type="entry name" value="HELICc"/>
    <property type="match status" value="1"/>
</dbReference>
<dbReference type="GO" id="GO:0000724">
    <property type="term" value="P:double-strand break repair via homologous recombination"/>
    <property type="evidence" value="ECO:0007669"/>
    <property type="project" value="TreeGrafter"/>
</dbReference>
<accession>A0A5B0MAF2</accession>
<evidence type="ECO:0000256" key="3">
    <source>
        <dbReference type="ARBA" id="ARBA00022840"/>
    </source>
</evidence>
<dbReference type="Pfam" id="PF00270">
    <property type="entry name" value="DEAD"/>
    <property type="match status" value="1"/>
</dbReference>
<comment type="catalytic activity">
    <reaction evidence="6">
        <text>Couples ATP hydrolysis with the unwinding of duplex DNA by translocating in the 3'-5' direction.</text>
        <dbReference type="EC" id="5.6.2.4"/>
    </reaction>
</comment>
<feature type="domain" description="Helicase C-terminal" evidence="10">
    <location>
        <begin position="267"/>
        <end position="440"/>
    </location>
</feature>
<dbReference type="Proteomes" id="UP000324748">
    <property type="component" value="Unassembled WGS sequence"/>
</dbReference>
<evidence type="ECO:0000256" key="5">
    <source>
        <dbReference type="ARBA" id="ARBA00023235"/>
    </source>
</evidence>
<dbReference type="AlphaFoldDB" id="A0A5B0MAF2"/>
<comment type="caution">
    <text evidence="11">The sequence shown here is derived from an EMBL/GenBank/DDBJ whole genome shotgun (WGS) entry which is preliminary data.</text>
</comment>
<keyword evidence="12" id="KW-1185">Reference proteome</keyword>
<keyword evidence="4" id="KW-0238">DNA-binding</keyword>
<dbReference type="InterPro" id="IPR027417">
    <property type="entry name" value="P-loop_NTPase"/>
</dbReference>
<evidence type="ECO:0000259" key="9">
    <source>
        <dbReference type="PROSITE" id="PS51192"/>
    </source>
</evidence>
<evidence type="ECO:0000256" key="8">
    <source>
        <dbReference type="SAM" id="MobiDB-lite"/>
    </source>
</evidence>
<keyword evidence="11" id="KW-0378">Hydrolase</keyword>
<organism evidence="11 12">
    <name type="scientific">Puccinia graminis f. sp. tritici</name>
    <dbReference type="NCBI Taxonomy" id="56615"/>
    <lineage>
        <taxon>Eukaryota</taxon>
        <taxon>Fungi</taxon>
        <taxon>Dikarya</taxon>
        <taxon>Basidiomycota</taxon>
        <taxon>Pucciniomycotina</taxon>
        <taxon>Pucciniomycetes</taxon>
        <taxon>Pucciniales</taxon>
        <taxon>Pucciniaceae</taxon>
        <taxon>Puccinia</taxon>
    </lineage>
</organism>
<evidence type="ECO:0000256" key="1">
    <source>
        <dbReference type="ARBA" id="ARBA00005446"/>
    </source>
</evidence>
<evidence type="ECO:0000256" key="2">
    <source>
        <dbReference type="ARBA" id="ARBA00022741"/>
    </source>
</evidence>
<evidence type="ECO:0000313" key="12">
    <source>
        <dbReference type="Proteomes" id="UP000324748"/>
    </source>
</evidence>
<evidence type="ECO:0000256" key="7">
    <source>
        <dbReference type="ARBA" id="ARBA00034808"/>
    </source>
</evidence>
<dbReference type="GO" id="GO:0003677">
    <property type="term" value="F:DNA binding"/>
    <property type="evidence" value="ECO:0007669"/>
    <property type="project" value="UniProtKB-KW"/>
</dbReference>
<gene>
    <name evidence="11" type="primary">SGS1_50</name>
    <name evidence="11" type="ORF">PGT21_016465</name>
</gene>
<sequence length="736" mass="81911">MHQLAISKRVRTPTGVNLYKKIYEKTDDKLKDFIKQTSMETYQQEAKPLQVKTVFNLARGRNTFLLAGTGFGKSRISELYFKMIPKMKRAVVLVLNPLDSLGDNQVLEKERAGFTAINLTQMNFNKETAEAISNGDYSFIYLSPEIFLNSKSFDEVYFSPRFQNRLALIVIDEAHMVYIWGLVESSTSKTITSVHLRIEDYALFRPCYGKLGPHLLFRNNKPILLLSATCRPVAVEGIMKSLKLNEDTLDIMRGELTRPEIRIIRVNMDHSLASTLDLVKLFPSSKDVCDSDLVPSLIYSSSRNRTLTAMDVIDLARETPGAAFDPPSTCVRRFHSCTGEQDKVDCVEDFAAGNFPLISCTMALGLGQNWKRVRMVVHMGRGDPASICQMIGRCGRDGRPGLAIMLVEKVRRNGKNSVDQFPLGASTGCQSDPDCMDALAITPVCLRIAFSIDNLLGYIPVSLDDPAYIRERARKVEAGMSPCACSNCAIPEAATLLDNLVFANKENFDQIITDQFLTSETRDIGHKYPSKQTSLRKRKIPDVDRPEFDSFKCQLISDSHNDYISRFGPGVFLPGDVFGDEEAEAIVCYLHHINTVNDLRGIIGGECYDGQLEWLLGQISAFKSTVGDKRCLAPQKKPRPALGIGHPSSGSEVPLASGSVTRGPTPGTNNARPPTKKRLASEASRRKSLEKKAQNELWLISEQKRKEQIAQILREGLEQAKRDKRDHESQGGGGAI</sequence>
<keyword evidence="5" id="KW-0413">Isomerase</keyword>
<dbReference type="GO" id="GO:0043138">
    <property type="term" value="F:3'-5' DNA helicase activity"/>
    <property type="evidence" value="ECO:0007669"/>
    <property type="project" value="UniProtKB-EC"/>
</dbReference>
<dbReference type="PROSITE" id="PS51192">
    <property type="entry name" value="HELICASE_ATP_BIND_1"/>
    <property type="match status" value="1"/>
</dbReference>
<dbReference type="EMBL" id="VSWC01000158">
    <property type="protein sequence ID" value="KAA1073581.1"/>
    <property type="molecule type" value="Genomic_DNA"/>
</dbReference>
<dbReference type="OrthoDB" id="2502526at2759"/>
<dbReference type="SMART" id="SM00487">
    <property type="entry name" value="DEXDc"/>
    <property type="match status" value="1"/>
</dbReference>
<evidence type="ECO:0000259" key="10">
    <source>
        <dbReference type="PROSITE" id="PS51194"/>
    </source>
</evidence>
<reference evidence="11 12" key="1">
    <citation type="submission" date="2019-05" db="EMBL/GenBank/DDBJ databases">
        <title>Emergence of the Ug99 lineage of the wheat stem rust pathogen through somatic hybridization.</title>
        <authorList>
            <person name="Li F."/>
            <person name="Upadhyaya N.M."/>
            <person name="Sperschneider J."/>
            <person name="Matny O."/>
            <person name="Nguyen-Phuc H."/>
            <person name="Mago R."/>
            <person name="Raley C."/>
            <person name="Miller M.E."/>
            <person name="Silverstein K.A.T."/>
            <person name="Henningsen E."/>
            <person name="Hirsch C.D."/>
            <person name="Visser B."/>
            <person name="Pretorius Z.A."/>
            <person name="Steffenson B.J."/>
            <person name="Schwessinger B."/>
            <person name="Dodds P.N."/>
            <person name="Figueroa M."/>
        </authorList>
    </citation>
    <scope>NUCLEOTIDE SEQUENCE [LARGE SCALE GENOMIC DNA]</scope>
    <source>
        <strain evidence="11">21-0</strain>
    </source>
</reference>
<dbReference type="GO" id="GO:0005737">
    <property type="term" value="C:cytoplasm"/>
    <property type="evidence" value="ECO:0007669"/>
    <property type="project" value="TreeGrafter"/>
</dbReference>
<evidence type="ECO:0000256" key="4">
    <source>
        <dbReference type="ARBA" id="ARBA00023125"/>
    </source>
</evidence>
<dbReference type="GO" id="GO:0009378">
    <property type="term" value="F:four-way junction helicase activity"/>
    <property type="evidence" value="ECO:0007669"/>
    <property type="project" value="TreeGrafter"/>
</dbReference>
<comment type="similarity">
    <text evidence="1">Belongs to the helicase family. RecQ subfamily.</text>
</comment>
<proteinExistence type="inferred from homology"/>
<dbReference type="EC" id="5.6.2.4" evidence="7"/>
<feature type="domain" description="Helicase ATP-binding" evidence="9">
    <location>
        <begin position="54"/>
        <end position="248"/>
    </location>
</feature>
<feature type="compositionally biased region" description="Basic and acidic residues" evidence="8">
    <location>
        <begin position="679"/>
        <end position="694"/>
    </location>
</feature>
<name>A0A5B0MAF2_PUCGR</name>
<dbReference type="InterPro" id="IPR014001">
    <property type="entry name" value="Helicase_ATP-bd"/>
</dbReference>
<evidence type="ECO:0000313" key="11">
    <source>
        <dbReference type="EMBL" id="KAA1073581.1"/>
    </source>
</evidence>
<feature type="compositionally biased region" description="Basic and acidic residues" evidence="8">
    <location>
        <begin position="716"/>
        <end position="729"/>
    </location>
</feature>
<evidence type="ECO:0000256" key="6">
    <source>
        <dbReference type="ARBA" id="ARBA00034617"/>
    </source>
</evidence>
<dbReference type="SUPFAM" id="SSF52540">
    <property type="entry name" value="P-loop containing nucleoside triphosphate hydrolases"/>
    <property type="match status" value="1"/>
</dbReference>
<dbReference type="Pfam" id="PF00271">
    <property type="entry name" value="Helicase_C"/>
    <property type="match status" value="1"/>
</dbReference>
<keyword evidence="2" id="KW-0547">Nucleotide-binding</keyword>
<keyword evidence="3" id="KW-0067">ATP-binding</keyword>
<dbReference type="PANTHER" id="PTHR13710:SF105">
    <property type="entry name" value="ATP-DEPENDENT DNA HELICASE Q1"/>
    <property type="match status" value="1"/>
</dbReference>